<proteinExistence type="predicted"/>
<organism evidence="5 6">
    <name type="scientific">Ruania alkalisoli</name>
    <dbReference type="NCBI Taxonomy" id="2779775"/>
    <lineage>
        <taxon>Bacteria</taxon>
        <taxon>Bacillati</taxon>
        <taxon>Actinomycetota</taxon>
        <taxon>Actinomycetes</taxon>
        <taxon>Micrococcales</taxon>
        <taxon>Ruaniaceae</taxon>
        <taxon>Ruania</taxon>
    </lineage>
</organism>
<evidence type="ECO:0000256" key="1">
    <source>
        <dbReference type="ARBA" id="ARBA00021292"/>
    </source>
</evidence>
<dbReference type="CDD" id="cd03801">
    <property type="entry name" value="GT4_PimA-like"/>
    <property type="match status" value="1"/>
</dbReference>
<dbReference type="GO" id="GO:1901137">
    <property type="term" value="P:carbohydrate derivative biosynthetic process"/>
    <property type="evidence" value="ECO:0007669"/>
    <property type="project" value="UniProtKB-ARBA"/>
</dbReference>
<accession>A0A7M1SNF8</accession>
<evidence type="ECO:0000259" key="4">
    <source>
        <dbReference type="Pfam" id="PF13439"/>
    </source>
</evidence>
<keyword evidence="2" id="KW-0328">Glycosyltransferase</keyword>
<evidence type="ECO:0000256" key="2">
    <source>
        <dbReference type="ARBA" id="ARBA00022676"/>
    </source>
</evidence>
<sequence length="388" mass="40803">MRVGLVSPYSFDAPGGVQFHIRDLAERLLDLGHPTSVLAPAEDDTELPSYVESVGGAVPVRYNGSVARLAFGPVVAARASRWLAAGEFDVVHIHEPFAPSVGLISLRLADVPVVATFHSAQERSRAMQLAYPLVRPGLERISARIAVSEDARRTVVEHLGGDAVIIPNGVNTRTFAEAPVQPAWQGTAQAPTIAFLGRLDESRKGLPVLLGAVAAVRARYPGARFLVAGRGHLEAAVRGMGDHAAAVEGLGGISDAEKASLLASADVYVAPQTGGESFGIVLVEAMSAGTTVVASDLNAFRRVLDDGGSGFLFATGDSASLAQTICRALDDPAESRARRAHARSAVVRFDWDEVAARILDVYAMVTPTPGPVSGVRPLLGRLFRRGEA</sequence>
<dbReference type="SUPFAM" id="SSF53756">
    <property type="entry name" value="UDP-Glycosyltransferase/glycogen phosphorylase"/>
    <property type="match status" value="1"/>
</dbReference>
<dbReference type="PANTHER" id="PTHR45947">
    <property type="entry name" value="SULFOQUINOVOSYL TRANSFERASE SQD2"/>
    <property type="match status" value="1"/>
</dbReference>
<evidence type="ECO:0000313" key="5">
    <source>
        <dbReference type="EMBL" id="QOR69088.1"/>
    </source>
</evidence>
<dbReference type="InterPro" id="IPR050194">
    <property type="entry name" value="Glycosyltransferase_grp1"/>
</dbReference>
<dbReference type="Pfam" id="PF13692">
    <property type="entry name" value="Glyco_trans_1_4"/>
    <property type="match status" value="1"/>
</dbReference>
<keyword evidence="3 5" id="KW-0808">Transferase</keyword>
<feature type="domain" description="Glycosyltransferase subfamily 4-like N-terminal" evidence="4">
    <location>
        <begin position="14"/>
        <end position="172"/>
    </location>
</feature>
<evidence type="ECO:0000313" key="6">
    <source>
        <dbReference type="Proteomes" id="UP000593758"/>
    </source>
</evidence>
<dbReference type="Gene3D" id="3.40.50.2000">
    <property type="entry name" value="Glycogen Phosphorylase B"/>
    <property type="match status" value="2"/>
</dbReference>
<dbReference type="Pfam" id="PF13439">
    <property type="entry name" value="Glyco_transf_4"/>
    <property type="match status" value="1"/>
</dbReference>
<dbReference type="EMBL" id="CP063169">
    <property type="protein sequence ID" value="QOR69088.1"/>
    <property type="molecule type" value="Genomic_DNA"/>
</dbReference>
<protein>
    <recommendedName>
        <fullName evidence="1">D-inositol 3-phosphate glycosyltransferase</fullName>
    </recommendedName>
</protein>
<dbReference type="AlphaFoldDB" id="A0A7M1SNF8"/>
<evidence type="ECO:0000256" key="3">
    <source>
        <dbReference type="ARBA" id="ARBA00022679"/>
    </source>
</evidence>
<dbReference type="RefSeq" id="WP_193495178.1">
    <property type="nucleotide sequence ID" value="NZ_CP063169.1"/>
</dbReference>
<reference evidence="5 6" key="1">
    <citation type="submission" date="2020-10" db="EMBL/GenBank/DDBJ databases">
        <title>Haloactinobacterium sp. RN3S43, a bacterium isolated from saline soil.</title>
        <authorList>
            <person name="Sun J.-Q."/>
        </authorList>
    </citation>
    <scope>NUCLEOTIDE SEQUENCE [LARGE SCALE GENOMIC DNA]</scope>
    <source>
        <strain evidence="5 6">RN3S43</strain>
    </source>
</reference>
<dbReference type="KEGG" id="halt:IM660_10060"/>
<dbReference type="Proteomes" id="UP000593758">
    <property type="component" value="Chromosome"/>
</dbReference>
<name>A0A7M1SNF8_9MICO</name>
<gene>
    <name evidence="5" type="ORF">IM660_10060</name>
</gene>
<dbReference type="GO" id="GO:0016757">
    <property type="term" value="F:glycosyltransferase activity"/>
    <property type="evidence" value="ECO:0007669"/>
    <property type="project" value="UniProtKB-KW"/>
</dbReference>
<dbReference type="InterPro" id="IPR028098">
    <property type="entry name" value="Glyco_trans_4-like_N"/>
</dbReference>
<keyword evidence="6" id="KW-1185">Reference proteome</keyword>
<dbReference type="PANTHER" id="PTHR45947:SF3">
    <property type="entry name" value="SULFOQUINOVOSYL TRANSFERASE SQD2"/>
    <property type="match status" value="1"/>
</dbReference>